<protein>
    <recommendedName>
        <fullName evidence="4">DUF3817 domain-containing protein</fullName>
    </recommendedName>
</protein>
<keyword evidence="3" id="KW-1185">Reference proteome</keyword>
<sequence length="91" mass="9446">MSRMRLLRMASAVELLSLAVLLTNLFTVHAEVITTFGGPLHGVSYVAVIAAASLAPSGGLRGTMWRAFIPGVGGLLALRSLRRGGARTGNA</sequence>
<keyword evidence="1" id="KW-0812">Transmembrane</keyword>
<gene>
    <name evidence="2" type="ORF">HNR40_004260</name>
</gene>
<evidence type="ECO:0000313" key="3">
    <source>
        <dbReference type="Proteomes" id="UP000568380"/>
    </source>
</evidence>
<keyword evidence="1" id="KW-0472">Membrane</keyword>
<name>A0A7W8EGN0_9ACTN</name>
<evidence type="ECO:0008006" key="4">
    <source>
        <dbReference type="Google" id="ProtNLM"/>
    </source>
</evidence>
<evidence type="ECO:0000256" key="1">
    <source>
        <dbReference type="SAM" id="Phobius"/>
    </source>
</evidence>
<dbReference type="Proteomes" id="UP000568380">
    <property type="component" value="Unassembled WGS sequence"/>
</dbReference>
<evidence type="ECO:0000313" key="2">
    <source>
        <dbReference type="EMBL" id="MBB5078774.1"/>
    </source>
</evidence>
<proteinExistence type="predicted"/>
<dbReference type="AlphaFoldDB" id="A0A7W8EGN0"/>
<reference evidence="2 3" key="1">
    <citation type="submission" date="2020-08" db="EMBL/GenBank/DDBJ databases">
        <title>Genomic Encyclopedia of Type Strains, Phase IV (KMG-IV): sequencing the most valuable type-strain genomes for metagenomic binning, comparative biology and taxonomic classification.</title>
        <authorList>
            <person name="Goeker M."/>
        </authorList>
    </citation>
    <scope>NUCLEOTIDE SEQUENCE [LARGE SCALE GENOMIC DNA]</scope>
    <source>
        <strain evidence="2 3">DSM 45385</strain>
    </source>
</reference>
<dbReference type="EMBL" id="JACHIN010000005">
    <property type="protein sequence ID" value="MBB5078774.1"/>
    <property type="molecule type" value="Genomic_DNA"/>
</dbReference>
<organism evidence="2 3">
    <name type="scientific">Nonomuraea endophytica</name>
    <dbReference type="NCBI Taxonomy" id="714136"/>
    <lineage>
        <taxon>Bacteria</taxon>
        <taxon>Bacillati</taxon>
        <taxon>Actinomycetota</taxon>
        <taxon>Actinomycetes</taxon>
        <taxon>Streptosporangiales</taxon>
        <taxon>Streptosporangiaceae</taxon>
        <taxon>Nonomuraea</taxon>
    </lineage>
</organism>
<keyword evidence="1" id="KW-1133">Transmembrane helix</keyword>
<feature type="transmembrane region" description="Helical" evidence="1">
    <location>
        <begin position="40"/>
        <end position="60"/>
    </location>
</feature>
<accession>A0A7W8EGN0</accession>
<comment type="caution">
    <text evidence="2">The sequence shown here is derived from an EMBL/GenBank/DDBJ whole genome shotgun (WGS) entry which is preliminary data.</text>
</comment>